<comment type="caution">
    <text evidence="6">The sequence shown here is derived from an EMBL/GenBank/DDBJ whole genome shotgun (WGS) entry which is preliminary data.</text>
</comment>
<feature type="binding site" evidence="3">
    <location>
        <begin position="224"/>
        <end position="226"/>
    </location>
    <ligand>
        <name>NAD(+)</name>
        <dbReference type="ChEBI" id="CHEBI:57540"/>
    </ligand>
</feature>
<keyword evidence="3 4" id="KW-0862">Zinc</keyword>
<keyword evidence="2 3" id="KW-0520">NAD</keyword>
<comment type="catalytic activity">
    <reaction evidence="3">
        <text>N(6)-acetyl-L-lysyl-[protein] + NAD(+) + H2O = 2''-O-acetyl-ADP-D-ribose + nicotinamide + L-lysyl-[protein]</text>
        <dbReference type="Rhea" id="RHEA:43636"/>
        <dbReference type="Rhea" id="RHEA-COMP:9752"/>
        <dbReference type="Rhea" id="RHEA-COMP:10731"/>
        <dbReference type="ChEBI" id="CHEBI:15377"/>
        <dbReference type="ChEBI" id="CHEBI:17154"/>
        <dbReference type="ChEBI" id="CHEBI:29969"/>
        <dbReference type="ChEBI" id="CHEBI:57540"/>
        <dbReference type="ChEBI" id="CHEBI:61930"/>
        <dbReference type="ChEBI" id="CHEBI:83767"/>
        <dbReference type="EC" id="2.3.1.286"/>
    </reaction>
</comment>
<evidence type="ECO:0000256" key="1">
    <source>
        <dbReference type="ARBA" id="ARBA00022679"/>
    </source>
</evidence>
<keyword evidence="3 4" id="KW-0479">Metal-binding</keyword>
<comment type="catalytic activity">
    <reaction evidence="3">
        <text>N(6)-succinyl-L-lysyl-[protein] + NAD(+) + H2O = 2''-O-succinyl-ADP-D-ribose + nicotinamide + L-lysyl-[protein]</text>
        <dbReference type="Rhea" id="RHEA:47668"/>
        <dbReference type="Rhea" id="RHEA-COMP:9752"/>
        <dbReference type="Rhea" id="RHEA-COMP:11877"/>
        <dbReference type="ChEBI" id="CHEBI:15377"/>
        <dbReference type="ChEBI" id="CHEBI:17154"/>
        <dbReference type="ChEBI" id="CHEBI:29969"/>
        <dbReference type="ChEBI" id="CHEBI:57540"/>
        <dbReference type="ChEBI" id="CHEBI:87830"/>
        <dbReference type="ChEBI" id="CHEBI:87832"/>
    </reaction>
</comment>
<feature type="binding site" evidence="3">
    <location>
        <position position="73"/>
    </location>
    <ligand>
        <name>substrate</name>
    </ligand>
</feature>
<feature type="binding site" evidence="3">
    <location>
        <begin position="198"/>
        <end position="200"/>
    </location>
    <ligand>
        <name>NAD(+)</name>
        <dbReference type="ChEBI" id="CHEBI:57540"/>
    </ligand>
</feature>
<comment type="function">
    <text evidence="3">NAD-dependent lysine deacetylase and desuccinylase that specifically removes acetyl and succinyl groups on target proteins. Modulates the activities of several proteins which are inactive in their acylated form.</text>
</comment>
<evidence type="ECO:0000256" key="4">
    <source>
        <dbReference type="PROSITE-ProRule" id="PRU00236"/>
    </source>
</evidence>
<dbReference type="NCBIfam" id="NF001753">
    <property type="entry name" value="PRK00481.1-3"/>
    <property type="match status" value="1"/>
</dbReference>
<dbReference type="GO" id="GO:0008270">
    <property type="term" value="F:zinc ion binding"/>
    <property type="evidence" value="ECO:0007669"/>
    <property type="project" value="UniProtKB-UniRule"/>
</dbReference>
<sequence>MMGQAMDPDWLAAMRRVRRAVVFTGAGVSAESGIATFRDALSGLWARYDPASMATAEAFAAEPDLVWGWYQWRLRQVAEAQPNPAHRAIAALATRVEQLTVVTQNVDDLHERAGSRDVIHLHGSLSATRCFDCARPHPLSNDVLAEVVEGQRISPPQCGFCGGWIRPGVVWFGEMLPDGAFEQALDAAGKCDLLLAVGTSGQVYPAAHIPQHALASGAWLVHVNPDSIAPRAERERSLQGPAGHWLPQLLELIGGVDD</sequence>
<feature type="binding site" evidence="3">
    <location>
        <position position="70"/>
    </location>
    <ligand>
        <name>substrate</name>
    </ligand>
</feature>
<dbReference type="InterPro" id="IPR026590">
    <property type="entry name" value="Ssirtuin_cat_dom"/>
</dbReference>
<comment type="subcellular location">
    <subcellularLocation>
        <location evidence="3">Cytoplasm</location>
    </subcellularLocation>
</comment>
<name>A0A396RTX6_9PSED</name>
<evidence type="ECO:0000256" key="3">
    <source>
        <dbReference type="HAMAP-Rule" id="MF_01121"/>
    </source>
</evidence>
<evidence type="ECO:0000313" key="6">
    <source>
        <dbReference type="EMBL" id="RHW20020.1"/>
    </source>
</evidence>
<comment type="similarity">
    <text evidence="3">Belongs to the sirtuin family. Class III subfamily.</text>
</comment>
<feature type="binding site" evidence="3 4">
    <location>
        <position position="161"/>
    </location>
    <ligand>
        <name>Zn(2+)</name>
        <dbReference type="ChEBI" id="CHEBI:29105"/>
    </ligand>
</feature>
<feature type="active site" description="Proton acceptor" evidence="3 4">
    <location>
        <position position="122"/>
    </location>
</feature>
<dbReference type="GO" id="GO:0036054">
    <property type="term" value="F:protein-malonyllysine demalonylase activity"/>
    <property type="evidence" value="ECO:0007669"/>
    <property type="project" value="InterPro"/>
</dbReference>
<dbReference type="PANTHER" id="PTHR11085">
    <property type="entry name" value="NAD-DEPENDENT PROTEIN DEACYLASE SIRTUIN-5, MITOCHONDRIAL-RELATED"/>
    <property type="match status" value="1"/>
</dbReference>
<gene>
    <name evidence="3" type="primary">cobB</name>
    <name evidence="6" type="ORF">C2846_15475</name>
</gene>
<feature type="binding site" evidence="3 4">
    <location>
        <position position="158"/>
    </location>
    <ligand>
        <name>Zn(2+)</name>
        <dbReference type="ChEBI" id="CHEBI:29105"/>
    </ligand>
</feature>
<dbReference type="OrthoDB" id="9800582at2"/>
<dbReference type="PROSITE" id="PS50305">
    <property type="entry name" value="SIRTUIN"/>
    <property type="match status" value="1"/>
</dbReference>
<dbReference type="EMBL" id="QJSA01000015">
    <property type="protein sequence ID" value="RHW20020.1"/>
    <property type="molecule type" value="Genomic_DNA"/>
</dbReference>
<dbReference type="InterPro" id="IPR027546">
    <property type="entry name" value="Sirtuin_class_III"/>
</dbReference>
<evidence type="ECO:0000256" key="2">
    <source>
        <dbReference type="ARBA" id="ARBA00023027"/>
    </source>
</evidence>
<keyword evidence="3" id="KW-0963">Cytoplasm</keyword>
<evidence type="ECO:0000313" key="7">
    <source>
        <dbReference type="Proteomes" id="UP000265745"/>
    </source>
</evidence>
<dbReference type="Gene3D" id="3.30.1600.10">
    <property type="entry name" value="SIR2/SIRT2 'Small Domain"/>
    <property type="match status" value="1"/>
</dbReference>
<dbReference type="EC" id="2.3.1.286" evidence="3"/>
<accession>A0A396RTX6</accession>
<keyword evidence="1" id="KW-0808">Transferase</keyword>
<dbReference type="GO" id="GO:0036055">
    <property type="term" value="F:protein-succinyllysine desuccinylase activity"/>
    <property type="evidence" value="ECO:0007669"/>
    <property type="project" value="UniProtKB-UniRule"/>
</dbReference>
<comment type="cofactor">
    <cofactor evidence="3">
        <name>Zn(2+)</name>
        <dbReference type="ChEBI" id="CHEBI:29105"/>
    </cofactor>
    <text evidence="3">Binds 1 zinc ion per subunit.</text>
</comment>
<dbReference type="GO" id="GO:0005737">
    <property type="term" value="C:cytoplasm"/>
    <property type="evidence" value="ECO:0007669"/>
    <property type="project" value="UniProtKB-SubCell"/>
</dbReference>
<dbReference type="GO" id="GO:0070403">
    <property type="term" value="F:NAD+ binding"/>
    <property type="evidence" value="ECO:0007669"/>
    <property type="project" value="UniProtKB-UniRule"/>
</dbReference>
<dbReference type="RefSeq" id="WP_119701894.1">
    <property type="nucleotide sequence ID" value="NZ_QJSA01000015.1"/>
</dbReference>
<feature type="binding site" evidence="3">
    <location>
        <position position="242"/>
    </location>
    <ligand>
        <name>NAD(+)</name>
        <dbReference type="ChEBI" id="CHEBI:57540"/>
    </ligand>
</feature>
<feature type="binding site" evidence="3 4">
    <location>
        <position position="130"/>
    </location>
    <ligand>
        <name>Zn(2+)</name>
        <dbReference type="ChEBI" id="CHEBI:29105"/>
    </ligand>
</feature>
<keyword evidence="7" id="KW-1185">Reference proteome</keyword>
<dbReference type="Proteomes" id="UP000265745">
    <property type="component" value="Unassembled WGS sequence"/>
</dbReference>
<dbReference type="InterPro" id="IPR026591">
    <property type="entry name" value="Sirtuin_cat_small_dom_sf"/>
</dbReference>
<comment type="caution">
    <text evidence="3">Lacks conserved residue(s) required for the propagation of feature annotation.</text>
</comment>
<dbReference type="SUPFAM" id="SSF52467">
    <property type="entry name" value="DHS-like NAD/FAD-binding domain"/>
    <property type="match status" value="1"/>
</dbReference>
<evidence type="ECO:0000259" key="5">
    <source>
        <dbReference type="PROSITE" id="PS50305"/>
    </source>
</evidence>
<dbReference type="InterPro" id="IPR029035">
    <property type="entry name" value="DHS-like_NAD/FAD-binding_dom"/>
</dbReference>
<dbReference type="Gene3D" id="3.40.50.1220">
    <property type="entry name" value="TPP-binding domain"/>
    <property type="match status" value="1"/>
</dbReference>
<proteinExistence type="inferred from homology"/>
<comment type="domain">
    <text evidence="3">2 residues (Tyr-70 and Arg-73) present in a large hydrophobic pocket are probably involved in substrate specificity. They are important for desuccinylation activity, but dispensable for deacetylation activity.</text>
</comment>
<organism evidence="6 7">
    <name type="scientific">Pseudomonas jilinensis</name>
    <dbReference type="NCBI Taxonomy" id="2078689"/>
    <lineage>
        <taxon>Bacteria</taxon>
        <taxon>Pseudomonadati</taxon>
        <taxon>Pseudomonadota</taxon>
        <taxon>Gammaproteobacteria</taxon>
        <taxon>Pseudomonadales</taxon>
        <taxon>Pseudomonadaceae</taxon>
        <taxon>Pseudomonas</taxon>
    </lineage>
</organism>
<dbReference type="InterPro" id="IPR003000">
    <property type="entry name" value="Sirtuin"/>
</dbReference>
<dbReference type="CDD" id="cd01412">
    <property type="entry name" value="SIRT5_Af1_CobB"/>
    <property type="match status" value="1"/>
</dbReference>
<dbReference type="Pfam" id="PF02146">
    <property type="entry name" value="SIR2"/>
    <property type="match status" value="1"/>
</dbReference>
<dbReference type="PANTHER" id="PTHR11085:SF10">
    <property type="entry name" value="NAD-DEPENDENT PROTEIN DEACYLASE SIRTUIN-5, MITOCHONDRIAL-RELATED"/>
    <property type="match status" value="1"/>
</dbReference>
<dbReference type="GO" id="GO:0017136">
    <property type="term" value="F:histone deacetylase activity, NAD-dependent"/>
    <property type="evidence" value="ECO:0007669"/>
    <property type="project" value="TreeGrafter"/>
</dbReference>
<feature type="binding site" evidence="3 4">
    <location>
        <position position="133"/>
    </location>
    <ligand>
        <name>Zn(2+)</name>
        <dbReference type="ChEBI" id="CHEBI:29105"/>
    </ligand>
</feature>
<protein>
    <recommendedName>
        <fullName evidence="3">NAD-dependent protein deacylase</fullName>
        <ecNumber evidence="3">2.3.1.286</ecNumber>
    </recommendedName>
    <alternativeName>
        <fullName evidence="3">Regulatory protein SIR2 homolog</fullName>
    </alternativeName>
</protein>
<dbReference type="HAMAP" id="MF_01121">
    <property type="entry name" value="Sirtuin_ClassIII"/>
    <property type="match status" value="1"/>
</dbReference>
<dbReference type="InterPro" id="IPR050134">
    <property type="entry name" value="NAD-dep_sirtuin_deacylases"/>
</dbReference>
<reference evidence="6 7" key="1">
    <citation type="submission" date="2018-06" db="EMBL/GenBank/DDBJ databases">
        <title>Pseudomonas jilinensis sp. nov., isolated from the production water of Jilin Oilfield in China.</title>
        <authorList>
            <person name="Wang J."/>
        </authorList>
    </citation>
    <scope>NUCLEOTIDE SEQUENCE [LARGE SCALE GENOMIC DNA]</scope>
    <source>
        <strain evidence="6 7">JS15-10A1</strain>
    </source>
</reference>
<dbReference type="AlphaFoldDB" id="A0A396RTX6"/>
<feature type="domain" description="Deacetylase sirtuin-type" evidence="5">
    <location>
        <begin position="1"/>
        <end position="256"/>
    </location>
</feature>
<feature type="binding site" evidence="3">
    <location>
        <begin position="104"/>
        <end position="107"/>
    </location>
    <ligand>
        <name>NAD(+)</name>
        <dbReference type="ChEBI" id="CHEBI:57540"/>
    </ligand>
</feature>